<feature type="compositionally biased region" description="Basic and acidic residues" evidence="1">
    <location>
        <begin position="449"/>
        <end position="468"/>
    </location>
</feature>
<dbReference type="InterPro" id="IPR020635">
    <property type="entry name" value="Tyr_kinase_cat_dom"/>
</dbReference>
<dbReference type="InterPro" id="IPR051681">
    <property type="entry name" value="Ser/Thr_Kinases-Pseudokinases"/>
</dbReference>
<dbReference type="SMART" id="SM00219">
    <property type="entry name" value="TyrKc"/>
    <property type="match status" value="1"/>
</dbReference>
<dbReference type="SUPFAM" id="SSF56112">
    <property type="entry name" value="Protein kinase-like (PK-like)"/>
    <property type="match status" value="1"/>
</dbReference>
<evidence type="ECO:0000259" key="2">
    <source>
        <dbReference type="PROSITE" id="PS50011"/>
    </source>
</evidence>
<feature type="compositionally biased region" description="Polar residues" evidence="1">
    <location>
        <begin position="634"/>
        <end position="643"/>
    </location>
</feature>
<feature type="compositionally biased region" description="Low complexity" evidence="1">
    <location>
        <begin position="670"/>
        <end position="688"/>
    </location>
</feature>
<dbReference type="PANTHER" id="PTHR44329:SF289">
    <property type="entry name" value="SERINE_THREONINE-PROTEIN KINASE VIK"/>
    <property type="match status" value="1"/>
</dbReference>
<evidence type="ECO:0000256" key="1">
    <source>
        <dbReference type="SAM" id="MobiDB-lite"/>
    </source>
</evidence>
<evidence type="ECO:0000313" key="4">
    <source>
        <dbReference type="Proteomes" id="UP000789831"/>
    </source>
</evidence>
<feature type="compositionally biased region" description="Basic residues" evidence="1">
    <location>
        <begin position="583"/>
        <end position="599"/>
    </location>
</feature>
<dbReference type="AlphaFoldDB" id="A0A9N9F648"/>
<feature type="compositionally biased region" description="Low complexity" evidence="1">
    <location>
        <begin position="425"/>
        <end position="435"/>
    </location>
</feature>
<proteinExistence type="predicted"/>
<dbReference type="PROSITE" id="PS50011">
    <property type="entry name" value="PROTEIN_KINASE_DOM"/>
    <property type="match status" value="1"/>
</dbReference>
<dbReference type="GO" id="GO:0005524">
    <property type="term" value="F:ATP binding"/>
    <property type="evidence" value="ECO:0007669"/>
    <property type="project" value="InterPro"/>
</dbReference>
<dbReference type="InterPro" id="IPR000719">
    <property type="entry name" value="Prot_kinase_dom"/>
</dbReference>
<dbReference type="Gene3D" id="1.10.510.10">
    <property type="entry name" value="Transferase(Phosphotransferase) domain 1"/>
    <property type="match status" value="1"/>
</dbReference>
<feature type="compositionally biased region" description="Basic and acidic residues" evidence="1">
    <location>
        <begin position="614"/>
        <end position="633"/>
    </location>
</feature>
<feature type="domain" description="Protein kinase" evidence="2">
    <location>
        <begin position="52"/>
        <end position="404"/>
    </location>
</feature>
<comment type="caution">
    <text evidence="3">The sequence shown here is derived from an EMBL/GenBank/DDBJ whole genome shotgun (WGS) entry which is preliminary data.</text>
</comment>
<feature type="compositionally biased region" description="Low complexity" evidence="1">
    <location>
        <begin position="471"/>
        <end position="483"/>
    </location>
</feature>
<feature type="region of interest" description="Disordered" evidence="1">
    <location>
        <begin position="382"/>
        <end position="487"/>
    </location>
</feature>
<feature type="region of interest" description="Disordered" evidence="1">
    <location>
        <begin position="510"/>
        <end position="646"/>
    </location>
</feature>
<name>A0A9N9F648_9GLOM</name>
<dbReference type="Proteomes" id="UP000789831">
    <property type="component" value="Unassembled WGS sequence"/>
</dbReference>
<feature type="compositionally biased region" description="Polar residues" evidence="1">
    <location>
        <begin position="215"/>
        <end position="227"/>
    </location>
</feature>
<dbReference type="GO" id="GO:0004713">
    <property type="term" value="F:protein tyrosine kinase activity"/>
    <property type="evidence" value="ECO:0007669"/>
    <property type="project" value="InterPro"/>
</dbReference>
<dbReference type="OrthoDB" id="2418574at2759"/>
<feature type="compositionally biased region" description="Acidic residues" evidence="1">
    <location>
        <begin position="520"/>
        <end position="534"/>
    </location>
</feature>
<dbReference type="InterPro" id="IPR011009">
    <property type="entry name" value="Kinase-like_dom_sf"/>
</dbReference>
<feature type="region of interest" description="Disordered" evidence="1">
    <location>
        <begin position="660"/>
        <end position="688"/>
    </location>
</feature>
<dbReference type="GO" id="GO:0004674">
    <property type="term" value="F:protein serine/threonine kinase activity"/>
    <property type="evidence" value="ECO:0007669"/>
    <property type="project" value="TreeGrafter"/>
</dbReference>
<dbReference type="EMBL" id="CAJVPL010000579">
    <property type="protein sequence ID" value="CAG8511620.1"/>
    <property type="molecule type" value="Genomic_DNA"/>
</dbReference>
<accession>A0A9N9F648</accession>
<evidence type="ECO:0000313" key="3">
    <source>
        <dbReference type="EMBL" id="CAG8511620.1"/>
    </source>
</evidence>
<feature type="region of interest" description="Disordered" evidence="1">
    <location>
        <begin position="212"/>
        <end position="231"/>
    </location>
</feature>
<sequence length="755" mass="83596">MELFESEIASVDEARLRKRRSKFGICLECHHPRTGDGWCQPCNARRLAAIRLDGVQKIGAGGYGTVYKATWNAGRGSNLVVVQHRWQHESRLIVVALKTLVNSEHNEELIHESRLILQSIKVHLRAFQCHGVTRNPATNQYMMVVQYVSQVPTGELKNYLNRGFQDLRWKNRIVNLLYIASDLKVLHQVGLVHGDLNSGNLLVHGTALNGIRGTRQPTKTNPPTLSNGKRENGNVDSDIFVQFEEAELKRQEASRKFPKPPKKPTHPHAVYHSRLLSVVSISENGKIKGRAETVYFDAEPSEEPEFSKQDLALKHLVPAKSLPRPATIYQRRSLPNVAVSNIVTRLSARKSTSNINSTATRISNRMATVYFDADLADLVEDDESLSNRPRSKWKQPGEGDVPPLPPLPPLLVQSSNDLLAKETASSESTVSSPQSENLPTPIESPSSPRGEDAIACKGKESDYAKKFNSESTTTLQSTLQSTQKDNQDAELVVTTVAAQPLQSAEKTVAAQFAEPKVEAQSDEPTVEAQSDEPTVEAQSAETTVAAQSETTVATQSAETTVAAQSAETTVAEQPAQAVEPAKSRKSKERGRSLSKRSYPKKSFQPGRLAPMVSDVHRTVIDTHRTVSDSHRTVSDSQRTVSNSHIEDSEWANEVFSSIVSPHDEDTSTTSNSSQSKADSVKSSAVSKTSVEPPKLLDIPLGLQNQGTFEKLHAVPKPRRRRFKFIRQIFKKLSFRSLFRCGANRKDISLEEFEEY</sequence>
<keyword evidence="4" id="KW-1185">Reference proteome</keyword>
<organism evidence="3 4">
    <name type="scientific">Ambispora gerdemannii</name>
    <dbReference type="NCBI Taxonomy" id="144530"/>
    <lineage>
        <taxon>Eukaryota</taxon>
        <taxon>Fungi</taxon>
        <taxon>Fungi incertae sedis</taxon>
        <taxon>Mucoromycota</taxon>
        <taxon>Glomeromycotina</taxon>
        <taxon>Glomeromycetes</taxon>
        <taxon>Archaeosporales</taxon>
        <taxon>Ambisporaceae</taxon>
        <taxon>Ambispora</taxon>
    </lineage>
</organism>
<protein>
    <submittedName>
        <fullName evidence="3">10936_t:CDS:1</fullName>
    </submittedName>
</protein>
<dbReference type="Pfam" id="PF07714">
    <property type="entry name" value="PK_Tyr_Ser-Thr"/>
    <property type="match status" value="1"/>
</dbReference>
<feature type="compositionally biased region" description="Polar residues" evidence="1">
    <location>
        <begin position="535"/>
        <end position="571"/>
    </location>
</feature>
<dbReference type="PANTHER" id="PTHR44329">
    <property type="entry name" value="SERINE/THREONINE-PROTEIN KINASE TNNI3K-RELATED"/>
    <property type="match status" value="1"/>
</dbReference>
<dbReference type="InterPro" id="IPR001245">
    <property type="entry name" value="Ser-Thr/Tyr_kinase_cat_dom"/>
</dbReference>
<gene>
    <name evidence="3" type="ORF">AGERDE_LOCUS4772</name>
</gene>
<reference evidence="3" key="1">
    <citation type="submission" date="2021-06" db="EMBL/GenBank/DDBJ databases">
        <authorList>
            <person name="Kallberg Y."/>
            <person name="Tangrot J."/>
            <person name="Rosling A."/>
        </authorList>
    </citation>
    <scope>NUCLEOTIDE SEQUENCE</scope>
    <source>
        <strain evidence="3">MT106</strain>
    </source>
</reference>